<dbReference type="Proteomes" id="UP000217199">
    <property type="component" value="Unassembled WGS sequence"/>
</dbReference>
<evidence type="ECO:0000313" key="13">
    <source>
        <dbReference type="Proteomes" id="UP000217199"/>
    </source>
</evidence>
<comment type="caution">
    <text evidence="12">The sequence shown here is derived from an EMBL/GenBank/DDBJ whole genome shotgun (WGS) entry which is preliminary data.</text>
</comment>
<dbReference type="PROSITE" id="PS50920">
    <property type="entry name" value="SOLCAR"/>
    <property type="match status" value="3"/>
</dbReference>
<keyword evidence="4 9" id="KW-0812">Transmembrane</keyword>
<dbReference type="Pfam" id="PF00153">
    <property type="entry name" value="Mito_carr"/>
    <property type="match status" value="4"/>
</dbReference>
<dbReference type="InParanoid" id="A0A286UCH9"/>
<keyword evidence="6" id="KW-1133">Transmembrane helix</keyword>
<dbReference type="InterPro" id="IPR023395">
    <property type="entry name" value="MCP_dom_sf"/>
</dbReference>
<comment type="subcellular location">
    <subcellularLocation>
        <location evidence="1">Mitochondrion membrane</location>
        <topology evidence="1">Multi-pass membrane protein</topology>
    </subcellularLocation>
</comment>
<dbReference type="InterPro" id="IPR044712">
    <property type="entry name" value="SLC25A32-like"/>
</dbReference>
<dbReference type="SUPFAM" id="SSF103506">
    <property type="entry name" value="Mitochondrial carrier"/>
    <property type="match status" value="2"/>
</dbReference>
<evidence type="ECO:0000256" key="5">
    <source>
        <dbReference type="ARBA" id="ARBA00022737"/>
    </source>
</evidence>
<evidence type="ECO:0000256" key="6">
    <source>
        <dbReference type="ARBA" id="ARBA00022989"/>
    </source>
</evidence>
<keyword evidence="8 9" id="KW-0472">Membrane</keyword>
<feature type="repeat" description="Solcar" evidence="9">
    <location>
        <begin position="241"/>
        <end position="378"/>
    </location>
</feature>
<feature type="repeat" description="Solcar" evidence="9">
    <location>
        <begin position="152"/>
        <end position="228"/>
    </location>
</feature>
<evidence type="ECO:0000256" key="8">
    <source>
        <dbReference type="ARBA" id="ARBA00023136"/>
    </source>
</evidence>
<feature type="compositionally biased region" description="Low complexity" evidence="11">
    <location>
        <begin position="105"/>
        <end position="118"/>
    </location>
</feature>
<proteinExistence type="inferred from homology"/>
<name>A0A286UCH9_9AGAM</name>
<dbReference type="InterPro" id="IPR018108">
    <property type="entry name" value="MCP_transmembrane"/>
</dbReference>
<feature type="region of interest" description="Disordered" evidence="11">
    <location>
        <begin position="102"/>
        <end position="151"/>
    </location>
</feature>
<feature type="repeat" description="Solcar" evidence="9">
    <location>
        <begin position="8"/>
        <end position="97"/>
    </location>
</feature>
<dbReference type="AlphaFoldDB" id="A0A286UCH9"/>
<dbReference type="FunCoup" id="A0A286UCH9">
    <property type="interactions" value="71"/>
</dbReference>
<evidence type="ECO:0000313" key="12">
    <source>
        <dbReference type="EMBL" id="PAV17276.1"/>
    </source>
</evidence>
<keyword evidence="5" id="KW-0677">Repeat</keyword>
<protein>
    <submittedName>
        <fullName evidence="12">Mitochondrial NAD transporter</fullName>
    </submittedName>
</protein>
<evidence type="ECO:0000256" key="11">
    <source>
        <dbReference type="SAM" id="MobiDB-lite"/>
    </source>
</evidence>
<dbReference type="GO" id="GO:0015215">
    <property type="term" value="F:nucleotide transmembrane transporter activity"/>
    <property type="evidence" value="ECO:0007669"/>
    <property type="project" value="UniProtKB-ARBA"/>
</dbReference>
<comment type="similarity">
    <text evidence="2 10">Belongs to the mitochondrial carrier (TC 2.A.29) family.</text>
</comment>
<dbReference type="STRING" id="2282107.A0A286UCH9"/>
<evidence type="ECO:0000256" key="4">
    <source>
        <dbReference type="ARBA" id="ARBA00022692"/>
    </source>
</evidence>
<feature type="compositionally biased region" description="Low complexity" evidence="11">
    <location>
        <begin position="135"/>
        <end position="147"/>
    </location>
</feature>
<reference evidence="12 13" key="1">
    <citation type="journal article" date="2017" name="Mol. Ecol.">
        <title>Comparative and population genomic landscape of Phellinus noxius: A hypervariable fungus causing root rot in trees.</title>
        <authorList>
            <person name="Chung C.L."/>
            <person name="Lee T.J."/>
            <person name="Akiba M."/>
            <person name="Lee H.H."/>
            <person name="Kuo T.H."/>
            <person name="Liu D."/>
            <person name="Ke H.M."/>
            <person name="Yokoi T."/>
            <person name="Roa M.B."/>
            <person name="Lu M.J."/>
            <person name="Chang Y.Y."/>
            <person name="Ann P.J."/>
            <person name="Tsai J.N."/>
            <person name="Chen C.Y."/>
            <person name="Tzean S.S."/>
            <person name="Ota Y."/>
            <person name="Hattori T."/>
            <person name="Sahashi N."/>
            <person name="Liou R.F."/>
            <person name="Kikuchi T."/>
            <person name="Tsai I.J."/>
        </authorList>
    </citation>
    <scope>NUCLEOTIDE SEQUENCE [LARGE SCALE GENOMIC DNA]</scope>
    <source>
        <strain evidence="12 13">FFPRI411160</strain>
    </source>
</reference>
<dbReference type="GO" id="GO:0031966">
    <property type="term" value="C:mitochondrial membrane"/>
    <property type="evidence" value="ECO:0007669"/>
    <property type="project" value="UniProtKB-SubCell"/>
</dbReference>
<dbReference type="EMBL" id="NBII01000007">
    <property type="protein sequence ID" value="PAV17276.1"/>
    <property type="molecule type" value="Genomic_DNA"/>
</dbReference>
<keyword evidence="7" id="KW-0496">Mitochondrion</keyword>
<keyword evidence="13" id="KW-1185">Reference proteome</keyword>
<evidence type="ECO:0000256" key="2">
    <source>
        <dbReference type="ARBA" id="ARBA00006375"/>
    </source>
</evidence>
<dbReference type="Gene3D" id="1.50.40.10">
    <property type="entry name" value="Mitochondrial carrier domain"/>
    <property type="match status" value="3"/>
</dbReference>
<keyword evidence="3 10" id="KW-0813">Transport</keyword>
<dbReference type="OrthoDB" id="10266426at2759"/>
<evidence type="ECO:0000256" key="7">
    <source>
        <dbReference type="ARBA" id="ARBA00023128"/>
    </source>
</evidence>
<dbReference type="InterPro" id="IPR002067">
    <property type="entry name" value="MCP"/>
</dbReference>
<evidence type="ECO:0000256" key="3">
    <source>
        <dbReference type="ARBA" id="ARBA00022448"/>
    </source>
</evidence>
<dbReference type="PANTHER" id="PTHR45683">
    <property type="entry name" value="MITOCHONDRIAL NICOTINAMIDE ADENINE DINUCLEOTIDE TRANSPORTER 1-RELATED-RELATED"/>
    <property type="match status" value="1"/>
</dbReference>
<evidence type="ECO:0000256" key="10">
    <source>
        <dbReference type="RuleBase" id="RU000488"/>
    </source>
</evidence>
<accession>A0A286UCH9</accession>
<evidence type="ECO:0000256" key="9">
    <source>
        <dbReference type="PROSITE-ProRule" id="PRU00282"/>
    </source>
</evidence>
<gene>
    <name evidence="12" type="ORF">PNOK_0734000</name>
</gene>
<sequence length="384" mass="41901">MRGESSKWTANNSMIAGAGGGLVASVATCPLDVVKTKLQAQRVHHSDKAYLGVLGTLRQIIYTDGLRGLYRGLGPTMLGYLPTWAIYFAVYDGIKTYFGEEPLGSTSTSSSTAATTTTKYRYPSRREGSGREEQGAQQQQQNNLNQSPGHGKEKLHLYPAAQVKGYQPLTRFMTQPPNEGRYRHTLDAFLTIYRTEGVSAFYRGLFPSLLGIAHVAVQFPLYEKLKIWAQGKSPEPLTSGQILACSGVAKMCASLATYPHEVVRTRLQTTRRLLAAAEPTSGSPIQSGVAGRIHVNGIVDGGVGGNGNGGGNFGEVERVQAQEKQPQKWRGSGLVYTTKKILRKEGWRGLYKGLSVNLIRTVPNSAVTMLTYELLMRQLSAREE</sequence>
<dbReference type="PRINTS" id="PR00926">
    <property type="entry name" value="MITOCARRIER"/>
</dbReference>
<feature type="compositionally biased region" description="Basic and acidic residues" evidence="11">
    <location>
        <begin position="124"/>
        <end position="134"/>
    </location>
</feature>
<evidence type="ECO:0000256" key="1">
    <source>
        <dbReference type="ARBA" id="ARBA00004225"/>
    </source>
</evidence>
<organism evidence="12 13">
    <name type="scientific">Pyrrhoderma noxium</name>
    <dbReference type="NCBI Taxonomy" id="2282107"/>
    <lineage>
        <taxon>Eukaryota</taxon>
        <taxon>Fungi</taxon>
        <taxon>Dikarya</taxon>
        <taxon>Basidiomycota</taxon>
        <taxon>Agaricomycotina</taxon>
        <taxon>Agaricomycetes</taxon>
        <taxon>Hymenochaetales</taxon>
        <taxon>Hymenochaetaceae</taxon>
        <taxon>Pyrrhoderma</taxon>
    </lineage>
</organism>